<evidence type="ECO:0000256" key="8">
    <source>
        <dbReference type="ARBA" id="ARBA00022842"/>
    </source>
</evidence>
<sequence length="315" mass="32272">MSTAADAPTAFQSGASGRRARSKTRDRPGPPDGAGPGSASWPAFGATAHLVVADRAQLERAADVAQHLLADVQHRCDPRRGDSDLSRANRAAGEWVEVDELLIAAVTAAVRIGAATAGLAGLPDGHRVGLDTEGNRLRVPAGTRLDLGTTVRAFGVDLVTARLPQQVGTPALVSLGAGAGLEDVGVGTLPDQPQQWRLTLGVAPPEGSVPDGPTPVCEEVLLEGGGLATALLPSLPHADSGVPHPLDPRTGLPVVPLWREVTVSAATCLEAHGAAAAALLMGELAPAWLWEHGLAARLIGTDGHTLRVAGWPDHP</sequence>
<evidence type="ECO:0000256" key="7">
    <source>
        <dbReference type="ARBA" id="ARBA00022827"/>
    </source>
</evidence>
<comment type="caution">
    <text evidence="12">The sequence shown here is derived from an EMBL/GenBank/DDBJ whole genome shotgun (WGS) entry which is preliminary data.</text>
</comment>
<evidence type="ECO:0000256" key="9">
    <source>
        <dbReference type="ARBA" id="ARBA00031306"/>
    </source>
</evidence>
<keyword evidence="7" id="KW-0274">FAD</keyword>
<evidence type="ECO:0000256" key="11">
    <source>
        <dbReference type="SAM" id="MobiDB-lite"/>
    </source>
</evidence>
<comment type="cofactor">
    <cofactor evidence="1">
        <name>Mg(2+)</name>
        <dbReference type="ChEBI" id="CHEBI:18420"/>
    </cofactor>
</comment>
<organism evidence="12 13">
    <name type="scientific">Spongisporangium articulatum</name>
    <dbReference type="NCBI Taxonomy" id="3362603"/>
    <lineage>
        <taxon>Bacteria</taxon>
        <taxon>Bacillati</taxon>
        <taxon>Actinomycetota</taxon>
        <taxon>Actinomycetes</taxon>
        <taxon>Kineosporiales</taxon>
        <taxon>Kineosporiaceae</taxon>
        <taxon>Spongisporangium</taxon>
    </lineage>
</organism>
<dbReference type="EMBL" id="JBITLV010000001">
    <property type="protein sequence ID" value="MFI7585810.1"/>
    <property type="molecule type" value="Genomic_DNA"/>
</dbReference>
<evidence type="ECO:0000256" key="5">
    <source>
        <dbReference type="ARBA" id="ARBA00022679"/>
    </source>
</evidence>
<dbReference type="Gene3D" id="3.10.520.10">
    <property type="entry name" value="ApbE-like domains"/>
    <property type="match status" value="2"/>
</dbReference>
<name>A0ABW8AHH2_9ACTN</name>
<comment type="catalytic activity">
    <reaction evidence="10">
        <text>L-threonyl-[protein] + FAD = FMN-L-threonyl-[protein] + AMP + H(+)</text>
        <dbReference type="Rhea" id="RHEA:36847"/>
        <dbReference type="Rhea" id="RHEA-COMP:11060"/>
        <dbReference type="Rhea" id="RHEA-COMP:11061"/>
        <dbReference type="ChEBI" id="CHEBI:15378"/>
        <dbReference type="ChEBI" id="CHEBI:30013"/>
        <dbReference type="ChEBI" id="CHEBI:57692"/>
        <dbReference type="ChEBI" id="CHEBI:74257"/>
        <dbReference type="ChEBI" id="CHEBI:456215"/>
        <dbReference type="EC" id="2.7.1.180"/>
    </reaction>
</comment>
<evidence type="ECO:0000313" key="13">
    <source>
        <dbReference type="Proteomes" id="UP001612915"/>
    </source>
</evidence>
<dbReference type="SUPFAM" id="SSF143631">
    <property type="entry name" value="ApbE-like"/>
    <property type="match status" value="1"/>
</dbReference>
<dbReference type="EC" id="2.7.1.180" evidence="2"/>
<dbReference type="GO" id="GO:0016740">
    <property type="term" value="F:transferase activity"/>
    <property type="evidence" value="ECO:0007669"/>
    <property type="project" value="UniProtKB-KW"/>
</dbReference>
<evidence type="ECO:0000256" key="1">
    <source>
        <dbReference type="ARBA" id="ARBA00001946"/>
    </source>
</evidence>
<reference evidence="12 13" key="1">
    <citation type="submission" date="2024-10" db="EMBL/GenBank/DDBJ databases">
        <title>The Natural Products Discovery Center: Release of the First 8490 Sequenced Strains for Exploring Actinobacteria Biosynthetic Diversity.</title>
        <authorList>
            <person name="Kalkreuter E."/>
            <person name="Kautsar S.A."/>
            <person name="Yang D."/>
            <person name="Bader C.D."/>
            <person name="Teijaro C.N."/>
            <person name="Fluegel L."/>
            <person name="Davis C.M."/>
            <person name="Simpson J.R."/>
            <person name="Lauterbach L."/>
            <person name="Steele A.D."/>
            <person name="Gui C."/>
            <person name="Meng S."/>
            <person name="Li G."/>
            <person name="Viehrig K."/>
            <person name="Ye F."/>
            <person name="Su P."/>
            <person name="Kiefer A.F."/>
            <person name="Nichols A."/>
            <person name="Cepeda A.J."/>
            <person name="Yan W."/>
            <person name="Fan B."/>
            <person name="Jiang Y."/>
            <person name="Adhikari A."/>
            <person name="Zheng C.-J."/>
            <person name="Schuster L."/>
            <person name="Cowan T.M."/>
            <person name="Smanski M.J."/>
            <person name="Chevrette M.G."/>
            <person name="De Carvalho L.P.S."/>
            <person name="Shen B."/>
        </authorList>
    </citation>
    <scope>NUCLEOTIDE SEQUENCE [LARGE SCALE GENOMIC DNA]</scope>
    <source>
        <strain evidence="12 13">NPDC049639</strain>
    </source>
</reference>
<dbReference type="Pfam" id="PF02424">
    <property type="entry name" value="ApbE"/>
    <property type="match status" value="2"/>
</dbReference>
<evidence type="ECO:0000256" key="10">
    <source>
        <dbReference type="ARBA" id="ARBA00048540"/>
    </source>
</evidence>
<evidence type="ECO:0000256" key="3">
    <source>
        <dbReference type="ARBA" id="ARBA00016337"/>
    </source>
</evidence>
<keyword evidence="4" id="KW-0285">Flavoprotein</keyword>
<proteinExistence type="predicted"/>
<dbReference type="PANTHER" id="PTHR30040:SF2">
    <property type="entry name" value="FAD:PROTEIN FMN TRANSFERASE"/>
    <property type="match status" value="1"/>
</dbReference>
<keyword evidence="5 12" id="KW-0808">Transferase</keyword>
<dbReference type="InterPro" id="IPR024932">
    <property type="entry name" value="ApbE"/>
</dbReference>
<accession>A0ABW8AHH2</accession>
<feature type="region of interest" description="Disordered" evidence="11">
    <location>
        <begin position="1"/>
        <end position="41"/>
    </location>
</feature>
<dbReference type="InterPro" id="IPR003374">
    <property type="entry name" value="ApbE-like_sf"/>
</dbReference>
<keyword evidence="6" id="KW-0479">Metal-binding</keyword>
<evidence type="ECO:0000313" key="12">
    <source>
        <dbReference type="EMBL" id="MFI7585810.1"/>
    </source>
</evidence>
<evidence type="ECO:0000256" key="4">
    <source>
        <dbReference type="ARBA" id="ARBA00022630"/>
    </source>
</evidence>
<protein>
    <recommendedName>
        <fullName evidence="3">FAD:protein FMN transferase</fullName>
        <ecNumber evidence="2">2.7.1.180</ecNumber>
    </recommendedName>
    <alternativeName>
        <fullName evidence="9">Flavin transferase</fullName>
    </alternativeName>
</protein>
<gene>
    <name evidence="12" type="ORF">ACIB24_01900</name>
</gene>
<keyword evidence="13" id="KW-1185">Reference proteome</keyword>
<dbReference type="RefSeq" id="WP_398274334.1">
    <property type="nucleotide sequence ID" value="NZ_JBITLV010000001.1"/>
</dbReference>
<evidence type="ECO:0000256" key="6">
    <source>
        <dbReference type="ARBA" id="ARBA00022723"/>
    </source>
</evidence>
<keyword evidence="8" id="KW-0460">Magnesium</keyword>
<evidence type="ECO:0000256" key="2">
    <source>
        <dbReference type="ARBA" id="ARBA00011955"/>
    </source>
</evidence>
<dbReference type="PANTHER" id="PTHR30040">
    <property type="entry name" value="THIAMINE BIOSYNTHESIS LIPOPROTEIN APBE"/>
    <property type="match status" value="1"/>
</dbReference>
<dbReference type="Proteomes" id="UP001612915">
    <property type="component" value="Unassembled WGS sequence"/>
</dbReference>